<evidence type="ECO:0000256" key="1">
    <source>
        <dbReference type="SAM" id="SignalP"/>
    </source>
</evidence>
<feature type="signal peptide" evidence="1">
    <location>
        <begin position="1"/>
        <end position="26"/>
    </location>
</feature>
<sequence>MLQRKLKYIALSFLFALVISGKTANAAEDFFFWSDVVPVPSCYNSPDGSPKEMGVIKDGKKIIIDALPCEEAIKNRVLVFVNGKYLHTYVDTHGADPFIENGRTMIPLRAIADVFGFDVKWDEKEGKITLTKDGKIIILHIGKPEILVDGKTVSFEGAVPMVKNGYTFLPVRQLAEILEIKVNWDGDKRLATFTDKE</sequence>
<keyword evidence="4" id="KW-1185">Reference proteome</keyword>
<dbReference type="SUPFAM" id="SSF55383">
    <property type="entry name" value="Copper amine oxidase, domain N"/>
    <property type="match status" value="1"/>
</dbReference>
<evidence type="ECO:0000313" key="4">
    <source>
        <dbReference type="Proteomes" id="UP001223586"/>
    </source>
</evidence>
<evidence type="ECO:0000259" key="2">
    <source>
        <dbReference type="Pfam" id="PF07833"/>
    </source>
</evidence>
<gene>
    <name evidence="3" type="ORF">J2S08_002308</name>
</gene>
<dbReference type="EMBL" id="JAUSTT010000013">
    <property type="protein sequence ID" value="MDQ0176464.1"/>
    <property type="molecule type" value="Genomic_DNA"/>
</dbReference>
<reference evidence="3 4" key="1">
    <citation type="submission" date="2023-07" db="EMBL/GenBank/DDBJ databases">
        <title>Genomic Encyclopedia of Type Strains, Phase IV (KMG-IV): sequencing the most valuable type-strain genomes for metagenomic binning, comparative biology and taxonomic classification.</title>
        <authorList>
            <person name="Goeker M."/>
        </authorList>
    </citation>
    <scope>NUCLEOTIDE SEQUENCE [LARGE SCALE GENOMIC DNA]</scope>
    <source>
        <strain evidence="3 4">DSM 23837</strain>
    </source>
</reference>
<dbReference type="RefSeq" id="WP_307229632.1">
    <property type="nucleotide sequence ID" value="NZ_JAUSTT010000013.1"/>
</dbReference>
<dbReference type="InterPro" id="IPR012854">
    <property type="entry name" value="Cu_amine_oxidase-like_N"/>
</dbReference>
<protein>
    <recommendedName>
        <fullName evidence="2">Copper amine oxidase-like N-terminal domain-containing protein</fullName>
    </recommendedName>
</protein>
<keyword evidence="1" id="KW-0732">Signal</keyword>
<evidence type="ECO:0000313" key="3">
    <source>
        <dbReference type="EMBL" id="MDQ0176464.1"/>
    </source>
</evidence>
<feature type="chain" id="PRO_5047139180" description="Copper amine oxidase-like N-terminal domain-containing protein" evidence="1">
    <location>
        <begin position="27"/>
        <end position="197"/>
    </location>
</feature>
<comment type="caution">
    <text evidence="3">The sequence shown here is derived from an EMBL/GenBank/DDBJ whole genome shotgun (WGS) entry which is preliminary data.</text>
</comment>
<dbReference type="Proteomes" id="UP001223586">
    <property type="component" value="Unassembled WGS sequence"/>
</dbReference>
<feature type="domain" description="Copper amine oxidase-like N-terminal" evidence="2">
    <location>
        <begin position="92"/>
        <end position="189"/>
    </location>
</feature>
<dbReference type="InterPro" id="IPR036582">
    <property type="entry name" value="Mao_N_sf"/>
</dbReference>
<dbReference type="Gene3D" id="3.30.457.10">
    <property type="entry name" value="Copper amine oxidase-like, N-terminal domain"/>
    <property type="match status" value="1"/>
</dbReference>
<proteinExistence type="predicted"/>
<organism evidence="3 4">
    <name type="scientific">Bacillus chungangensis</name>
    <dbReference type="NCBI Taxonomy" id="587633"/>
    <lineage>
        <taxon>Bacteria</taxon>
        <taxon>Bacillati</taxon>
        <taxon>Bacillota</taxon>
        <taxon>Bacilli</taxon>
        <taxon>Bacillales</taxon>
        <taxon>Bacillaceae</taxon>
        <taxon>Bacillus</taxon>
    </lineage>
</organism>
<accession>A0ABT9WTM5</accession>
<dbReference type="Pfam" id="PF07833">
    <property type="entry name" value="Cu_amine_oxidN1"/>
    <property type="match status" value="1"/>
</dbReference>
<name>A0ABT9WTM5_9BACI</name>